<proteinExistence type="inferred from homology"/>
<dbReference type="OrthoDB" id="8818816at2"/>
<evidence type="ECO:0000256" key="1">
    <source>
        <dbReference type="ARBA" id="ARBA00006987"/>
    </source>
</evidence>
<dbReference type="InterPro" id="IPR042100">
    <property type="entry name" value="Bug_dom1"/>
</dbReference>
<dbReference type="EMBL" id="NEVS01000004">
    <property type="protein sequence ID" value="OZI60593.1"/>
    <property type="molecule type" value="Genomic_DNA"/>
</dbReference>
<dbReference type="PIRSF" id="PIRSF017082">
    <property type="entry name" value="YflP"/>
    <property type="match status" value="1"/>
</dbReference>
<name>A0A261UI97_9BORD</name>
<dbReference type="PANTHER" id="PTHR42928:SF5">
    <property type="entry name" value="BLR1237 PROTEIN"/>
    <property type="match status" value="1"/>
</dbReference>
<reference evidence="4" key="1">
    <citation type="submission" date="2017-05" db="EMBL/GenBank/DDBJ databases">
        <title>Complete and WGS of Bordetella genogroups.</title>
        <authorList>
            <person name="Spilker T."/>
            <person name="Lipuma J."/>
        </authorList>
    </citation>
    <scope>NUCLEOTIDE SEQUENCE [LARGE SCALE GENOMIC DNA]</scope>
    <source>
        <strain evidence="4">AU8856</strain>
    </source>
</reference>
<feature type="chain" id="PRO_5012401873" description="LacI family transcriptional regulator" evidence="2">
    <location>
        <begin position="40"/>
        <end position="338"/>
    </location>
</feature>
<evidence type="ECO:0000256" key="2">
    <source>
        <dbReference type="SAM" id="SignalP"/>
    </source>
</evidence>
<dbReference type="InterPro" id="IPR005064">
    <property type="entry name" value="BUG"/>
</dbReference>
<feature type="signal peptide" evidence="2">
    <location>
        <begin position="1"/>
        <end position="39"/>
    </location>
</feature>
<protein>
    <recommendedName>
        <fullName evidence="5">LacI family transcriptional regulator</fullName>
    </recommendedName>
</protein>
<accession>A0A261UI97</accession>
<dbReference type="Gene3D" id="3.40.190.150">
    <property type="entry name" value="Bordetella uptake gene, domain 1"/>
    <property type="match status" value="1"/>
</dbReference>
<comment type="similarity">
    <text evidence="1">Belongs to the UPF0065 (bug) family.</text>
</comment>
<evidence type="ECO:0000313" key="4">
    <source>
        <dbReference type="Proteomes" id="UP000215767"/>
    </source>
</evidence>
<gene>
    <name evidence="3" type="ORF">CAL28_14430</name>
</gene>
<organism evidence="3 4">
    <name type="scientific">Bordetella genomosp. 11</name>
    <dbReference type="NCBI Taxonomy" id="1416808"/>
    <lineage>
        <taxon>Bacteria</taxon>
        <taxon>Pseudomonadati</taxon>
        <taxon>Pseudomonadota</taxon>
        <taxon>Betaproteobacteria</taxon>
        <taxon>Burkholderiales</taxon>
        <taxon>Alcaligenaceae</taxon>
        <taxon>Bordetella</taxon>
    </lineage>
</organism>
<dbReference type="Proteomes" id="UP000215767">
    <property type="component" value="Unassembled WGS sequence"/>
</dbReference>
<sequence length="338" mass="34641">MKRSHHASAHGAPNLARRGLAALAVAAGILTLAPPPARAADYPDHPIKMIVPFGAGTTTDTVARIVGDAMAKSLGQPVIIENRSGAGGSIGTEYVARAPADGYTLVMGTVGTHAINKALFQRLGYDPIRDFAPIAMIGSTPTLLVVSASSPYRSLKDLAAAAAKPPGISFASAGTGTSGHLAGELLKSRLGGTMVHVPYKEGSQALTDVMSGQVQFMFYHPIAVLPHIKSGKLRALGTSGNQRSASAPDVPTIAEQTGSDFDLVAWFMLYAPAATSPAVLQKLQAAANGALTDPAIAAKLQGQGVEKSTVSTSGLDAFARAEVAKWSGLVKQSGAQVD</sequence>
<keyword evidence="4" id="KW-1185">Reference proteome</keyword>
<dbReference type="PANTHER" id="PTHR42928">
    <property type="entry name" value="TRICARBOXYLATE-BINDING PROTEIN"/>
    <property type="match status" value="1"/>
</dbReference>
<dbReference type="CDD" id="cd13578">
    <property type="entry name" value="PBP2_Bug27"/>
    <property type="match status" value="1"/>
</dbReference>
<dbReference type="Gene3D" id="3.40.190.10">
    <property type="entry name" value="Periplasmic binding protein-like II"/>
    <property type="match status" value="1"/>
</dbReference>
<keyword evidence="2" id="KW-0732">Signal</keyword>
<dbReference type="Pfam" id="PF03401">
    <property type="entry name" value="TctC"/>
    <property type="match status" value="1"/>
</dbReference>
<dbReference type="AlphaFoldDB" id="A0A261UI97"/>
<evidence type="ECO:0000313" key="3">
    <source>
        <dbReference type="EMBL" id="OZI60593.1"/>
    </source>
</evidence>
<dbReference type="SUPFAM" id="SSF53850">
    <property type="entry name" value="Periplasmic binding protein-like II"/>
    <property type="match status" value="1"/>
</dbReference>
<dbReference type="RefSeq" id="WP_094842003.1">
    <property type="nucleotide sequence ID" value="NZ_NEVS01000004.1"/>
</dbReference>
<comment type="caution">
    <text evidence="3">The sequence shown here is derived from an EMBL/GenBank/DDBJ whole genome shotgun (WGS) entry which is preliminary data.</text>
</comment>
<evidence type="ECO:0008006" key="5">
    <source>
        <dbReference type="Google" id="ProtNLM"/>
    </source>
</evidence>